<evidence type="ECO:0000256" key="2">
    <source>
        <dbReference type="ARBA" id="ARBA00004496"/>
    </source>
</evidence>
<dbReference type="InterPro" id="IPR015413">
    <property type="entry name" value="Methionyl/Leucyl_tRNA_Synth"/>
</dbReference>
<comment type="subcellular location">
    <subcellularLocation>
        <location evidence="2 16">Cytoplasm</location>
    </subcellularLocation>
</comment>
<evidence type="ECO:0000256" key="6">
    <source>
        <dbReference type="ARBA" id="ARBA00022555"/>
    </source>
</evidence>
<comment type="function">
    <text evidence="1 16">Is required not only for elongation of protein synthesis but also for the initiation of all mRNA translation through initiator tRNA(fMet) aminoacylation.</text>
</comment>
<accession>A0A9X2RI21</accession>
<keyword evidence="13 16" id="KW-0648">Protein biosynthesis</keyword>
<dbReference type="InterPro" id="IPR023458">
    <property type="entry name" value="Met-tRNA_ligase_1"/>
</dbReference>
<evidence type="ECO:0000256" key="12">
    <source>
        <dbReference type="ARBA" id="ARBA00022884"/>
    </source>
</evidence>
<name>A0A9X2RI21_9BACT</name>
<dbReference type="EMBL" id="JANDBC010000003">
    <property type="protein sequence ID" value="MCP9292798.1"/>
    <property type="molecule type" value="Genomic_DNA"/>
</dbReference>
<dbReference type="InterPro" id="IPR033911">
    <property type="entry name" value="MetRS_core"/>
</dbReference>
<dbReference type="InterPro" id="IPR041872">
    <property type="entry name" value="Anticodon_Met"/>
</dbReference>
<dbReference type="Gene3D" id="2.40.50.140">
    <property type="entry name" value="Nucleic acid-binding proteins"/>
    <property type="match status" value="1"/>
</dbReference>
<keyword evidence="8 16" id="KW-0479">Metal-binding</keyword>
<dbReference type="SUPFAM" id="SSF57770">
    <property type="entry name" value="Methionyl-tRNA synthetase (MetRS), Zn-domain"/>
    <property type="match status" value="1"/>
</dbReference>
<dbReference type="GO" id="GO:0004825">
    <property type="term" value="F:methionine-tRNA ligase activity"/>
    <property type="evidence" value="ECO:0007669"/>
    <property type="project" value="UniProtKB-UniRule"/>
</dbReference>
<keyword evidence="19" id="KW-1185">Reference proteome</keyword>
<dbReference type="HAMAP" id="MF_00098">
    <property type="entry name" value="Met_tRNA_synth_type1"/>
    <property type="match status" value="1"/>
</dbReference>
<dbReference type="InterPro" id="IPR012340">
    <property type="entry name" value="NA-bd_OB-fold"/>
</dbReference>
<keyword evidence="14 16" id="KW-0030">Aminoacyl-tRNA synthetase</keyword>
<dbReference type="InterPro" id="IPR009080">
    <property type="entry name" value="tRNAsynth_Ia_anticodon-bd"/>
</dbReference>
<evidence type="ECO:0000256" key="10">
    <source>
        <dbReference type="ARBA" id="ARBA00022833"/>
    </source>
</evidence>
<dbReference type="Gene3D" id="2.20.28.20">
    <property type="entry name" value="Methionyl-tRNA synthetase, Zn-domain"/>
    <property type="match status" value="1"/>
</dbReference>
<dbReference type="SUPFAM" id="SSF52374">
    <property type="entry name" value="Nucleotidylyl transferase"/>
    <property type="match status" value="1"/>
</dbReference>
<dbReference type="Pfam" id="PF19303">
    <property type="entry name" value="Anticodon_3"/>
    <property type="match status" value="1"/>
</dbReference>
<dbReference type="GO" id="GO:0006431">
    <property type="term" value="P:methionyl-tRNA aminoacylation"/>
    <property type="evidence" value="ECO:0007669"/>
    <property type="project" value="UniProtKB-UniRule"/>
</dbReference>
<organism evidence="18 19">
    <name type="scientific">Gracilimonas sediminicola</name>
    <dbReference type="NCBI Taxonomy" id="2952158"/>
    <lineage>
        <taxon>Bacteria</taxon>
        <taxon>Pseudomonadati</taxon>
        <taxon>Balneolota</taxon>
        <taxon>Balneolia</taxon>
        <taxon>Balneolales</taxon>
        <taxon>Balneolaceae</taxon>
        <taxon>Gracilimonas</taxon>
    </lineage>
</organism>
<evidence type="ECO:0000256" key="14">
    <source>
        <dbReference type="ARBA" id="ARBA00023146"/>
    </source>
</evidence>
<dbReference type="NCBIfam" id="TIGR00398">
    <property type="entry name" value="metG"/>
    <property type="match status" value="1"/>
</dbReference>
<protein>
    <recommendedName>
        <fullName evidence="16">Methionine--tRNA ligase</fullName>
        <ecNumber evidence="16">6.1.1.10</ecNumber>
    </recommendedName>
    <alternativeName>
        <fullName evidence="16">Methionyl-tRNA synthetase</fullName>
        <shortName evidence="16">MetRS</shortName>
    </alternativeName>
</protein>
<dbReference type="Pfam" id="PF01588">
    <property type="entry name" value="tRNA_bind"/>
    <property type="match status" value="1"/>
</dbReference>
<evidence type="ECO:0000256" key="9">
    <source>
        <dbReference type="ARBA" id="ARBA00022741"/>
    </source>
</evidence>
<evidence type="ECO:0000256" key="13">
    <source>
        <dbReference type="ARBA" id="ARBA00022917"/>
    </source>
</evidence>
<dbReference type="InterPro" id="IPR029038">
    <property type="entry name" value="MetRS_Zn"/>
</dbReference>
<evidence type="ECO:0000313" key="19">
    <source>
        <dbReference type="Proteomes" id="UP001139125"/>
    </source>
</evidence>
<feature type="binding site" evidence="16">
    <location>
        <position position="162"/>
    </location>
    <ligand>
        <name>Zn(2+)</name>
        <dbReference type="ChEBI" id="CHEBI:29105"/>
    </ligand>
</feature>
<dbReference type="FunFam" id="2.20.28.20:FF:000001">
    <property type="entry name" value="Methionine--tRNA ligase"/>
    <property type="match status" value="1"/>
</dbReference>
<feature type="short sequence motif" description="'HIGH' region" evidence="16">
    <location>
        <begin position="14"/>
        <end position="24"/>
    </location>
</feature>
<dbReference type="GO" id="GO:0005829">
    <property type="term" value="C:cytosol"/>
    <property type="evidence" value="ECO:0007669"/>
    <property type="project" value="TreeGrafter"/>
</dbReference>
<dbReference type="SUPFAM" id="SSF47323">
    <property type="entry name" value="Anticodon-binding domain of a subclass of class I aminoacyl-tRNA synthetases"/>
    <property type="match status" value="1"/>
</dbReference>
<feature type="binding site" evidence="16">
    <location>
        <position position="338"/>
    </location>
    <ligand>
        <name>ATP</name>
        <dbReference type="ChEBI" id="CHEBI:30616"/>
    </ligand>
</feature>
<keyword evidence="9 16" id="KW-0547">Nucleotide-binding</keyword>
<dbReference type="InterPro" id="IPR014729">
    <property type="entry name" value="Rossmann-like_a/b/a_fold"/>
</dbReference>
<dbReference type="FunFam" id="2.40.50.140:FF:000042">
    <property type="entry name" value="Methionine--tRNA ligase"/>
    <property type="match status" value="1"/>
</dbReference>
<dbReference type="EC" id="6.1.1.10" evidence="16"/>
<keyword evidence="12 16" id="KW-0694">RNA-binding</keyword>
<evidence type="ECO:0000256" key="15">
    <source>
        <dbReference type="ARBA" id="ARBA00047364"/>
    </source>
</evidence>
<keyword evidence="6 16" id="KW-0820">tRNA-binding</keyword>
<dbReference type="Gene3D" id="3.40.50.620">
    <property type="entry name" value="HUPs"/>
    <property type="match status" value="1"/>
</dbReference>
<proteinExistence type="inferred from homology"/>
<evidence type="ECO:0000313" key="18">
    <source>
        <dbReference type="EMBL" id="MCP9292798.1"/>
    </source>
</evidence>
<dbReference type="RefSeq" id="WP_255135697.1">
    <property type="nucleotide sequence ID" value="NZ_JANDBC010000003.1"/>
</dbReference>
<evidence type="ECO:0000256" key="11">
    <source>
        <dbReference type="ARBA" id="ARBA00022840"/>
    </source>
</evidence>
<dbReference type="PROSITE" id="PS00178">
    <property type="entry name" value="AA_TRNA_LIGASE_I"/>
    <property type="match status" value="1"/>
</dbReference>
<evidence type="ECO:0000256" key="5">
    <source>
        <dbReference type="ARBA" id="ARBA00022490"/>
    </source>
</evidence>
<evidence type="ECO:0000256" key="1">
    <source>
        <dbReference type="ARBA" id="ARBA00003314"/>
    </source>
</evidence>
<evidence type="ECO:0000256" key="4">
    <source>
        <dbReference type="ARBA" id="ARBA00011738"/>
    </source>
</evidence>
<evidence type="ECO:0000256" key="16">
    <source>
        <dbReference type="HAMAP-Rule" id="MF_00098"/>
    </source>
</evidence>
<sequence length="679" mass="77276">MPNKKRILVTSALPYANGPIHLGHLAGAYLTPDFYCRYKRRTDADVAFICGSDEHGVPITIAAEKEGVSPQDIVDRYHEMNKKVFEDFGITFDYYGRTSSKVHHETSREFFTNLHEKGFFKKKTEEQLYDPKSDMFLPDRYVKGTCPNCGFEEAYGDQCENCGTSLSPTELKNPVSALSGEKPELKKTEHWYMPLGDVQPKLEKWIDSRENWKPNVMGQVKSWLNDGLADRAATRDLSWGVPVPLDEAKGKVLYVWFDAPIGYVSATKEWAQEQGKPELWKDFWQDEDTELYHFIGKDNIVFHCIMFPVVLMEHGDYVLPKNVPANEFLNLEGKKLSTSRGWAVWLHEYLDVEKFNPDLLRYALGTTLPESKDSDFSWKDFQTRVNTELADVLGNFTNRSLSFTANYADGKVPELIEPSDLDKETLQSIRDQKEKITQAYENFRFKEAINETMNLARIGNRYFTETEPWKTRKDDPVKCGNTLYVSLQISAALSCLFDPILPAKMKQLRAQFGLSDNFSWDDITPNMLEKGTPVNQGDILFDKIEDELIEEQIQKLYDKAKAADPTPDVPELKDDIEFGDFMKLDLRAGKILTAEKIEKSDKLIKFTVDIGLEKRQIVSGIAKHFNAEDLPGQKVSVVANLAPKKLMGVESQGMILMAEDSEGNLKFVETDAEPGSTIT</sequence>
<dbReference type="InterPro" id="IPR001412">
    <property type="entry name" value="aa-tRNA-synth_I_CS"/>
</dbReference>
<feature type="binding site" evidence="16">
    <location>
        <position position="146"/>
    </location>
    <ligand>
        <name>Zn(2+)</name>
        <dbReference type="ChEBI" id="CHEBI:29105"/>
    </ligand>
</feature>
<dbReference type="GO" id="GO:0000049">
    <property type="term" value="F:tRNA binding"/>
    <property type="evidence" value="ECO:0007669"/>
    <property type="project" value="UniProtKB-UniRule"/>
</dbReference>
<dbReference type="NCBIfam" id="NF001100">
    <property type="entry name" value="PRK00133.1"/>
    <property type="match status" value="1"/>
</dbReference>
<dbReference type="NCBIfam" id="TIGR00399">
    <property type="entry name" value="metG_C_term"/>
    <property type="match status" value="1"/>
</dbReference>
<comment type="caution">
    <text evidence="18">The sequence shown here is derived from an EMBL/GenBank/DDBJ whole genome shotgun (WGS) entry which is preliminary data.</text>
</comment>
<keyword evidence="10 16" id="KW-0862">Zinc</keyword>
<dbReference type="PROSITE" id="PS50886">
    <property type="entry name" value="TRBD"/>
    <property type="match status" value="1"/>
</dbReference>
<dbReference type="InterPro" id="IPR004495">
    <property type="entry name" value="Met-tRNA-synth_bsu_C"/>
</dbReference>
<reference evidence="18" key="1">
    <citation type="submission" date="2022-06" db="EMBL/GenBank/DDBJ databases">
        <title>Gracilimonas sp. CAU 1638 isolated from sea sediment.</title>
        <authorList>
            <person name="Kim W."/>
        </authorList>
    </citation>
    <scope>NUCLEOTIDE SEQUENCE</scope>
    <source>
        <strain evidence="18">CAU 1638</strain>
    </source>
</reference>
<dbReference type="CDD" id="cd00814">
    <property type="entry name" value="MetRS_core"/>
    <property type="match status" value="1"/>
</dbReference>
<gene>
    <name evidence="16 18" type="primary">metG</name>
    <name evidence="18" type="ORF">NM125_14505</name>
</gene>
<dbReference type="PANTHER" id="PTHR45765">
    <property type="entry name" value="METHIONINE--TRNA LIGASE"/>
    <property type="match status" value="1"/>
</dbReference>
<dbReference type="Gene3D" id="1.10.730.10">
    <property type="entry name" value="Isoleucyl-tRNA Synthetase, Domain 1"/>
    <property type="match status" value="1"/>
</dbReference>
<feature type="binding site" evidence="16">
    <location>
        <position position="149"/>
    </location>
    <ligand>
        <name>Zn(2+)</name>
        <dbReference type="ChEBI" id="CHEBI:29105"/>
    </ligand>
</feature>
<dbReference type="SUPFAM" id="SSF50249">
    <property type="entry name" value="Nucleic acid-binding proteins"/>
    <property type="match status" value="1"/>
</dbReference>
<dbReference type="InterPro" id="IPR014758">
    <property type="entry name" value="Met-tRNA_synth"/>
</dbReference>
<dbReference type="InterPro" id="IPR002547">
    <property type="entry name" value="tRNA-bd_dom"/>
</dbReference>
<feature type="short sequence motif" description="'KMSKS' region" evidence="16">
    <location>
        <begin position="335"/>
        <end position="339"/>
    </location>
</feature>
<keyword evidence="11 16" id="KW-0067">ATP-binding</keyword>
<comment type="cofactor">
    <cofactor evidence="16">
        <name>Zn(2+)</name>
        <dbReference type="ChEBI" id="CHEBI:29105"/>
    </cofactor>
    <text evidence="16">Binds 1 zinc ion per subunit.</text>
</comment>
<dbReference type="Proteomes" id="UP001139125">
    <property type="component" value="Unassembled WGS sequence"/>
</dbReference>
<dbReference type="CDD" id="cd02800">
    <property type="entry name" value="tRNA_bind_EcMetRS_like"/>
    <property type="match status" value="1"/>
</dbReference>
<evidence type="ECO:0000259" key="17">
    <source>
        <dbReference type="PROSITE" id="PS50886"/>
    </source>
</evidence>
<comment type="subunit">
    <text evidence="4 16">Homodimer.</text>
</comment>
<keyword evidence="7 16" id="KW-0436">Ligase</keyword>
<dbReference type="PANTHER" id="PTHR45765:SF1">
    <property type="entry name" value="METHIONINE--TRNA LIGASE, CYTOPLASMIC"/>
    <property type="match status" value="1"/>
</dbReference>
<feature type="domain" description="TRNA-binding" evidence="17">
    <location>
        <begin position="580"/>
        <end position="679"/>
    </location>
</feature>
<evidence type="ECO:0000256" key="3">
    <source>
        <dbReference type="ARBA" id="ARBA00008258"/>
    </source>
</evidence>
<dbReference type="GO" id="GO:0046872">
    <property type="term" value="F:metal ion binding"/>
    <property type="evidence" value="ECO:0007669"/>
    <property type="project" value="UniProtKB-KW"/>
</dbReference>
<evidence type="ECO:0000256" key="8">
    <source>
        <dbReference type="ARBA" id="ARBA00022723"/>
    </source>
</evidence>
<dbReference type="Pfam" id="PF09334">
    <property type="entry name" value="tRNA-synt_1g"/>
    <property type="match status" value="1"/>
</dbReference>
<dbReference type="PRINTS" id="PR01041">
    <property type="entry name" value="TRNASYNTHMET"/>
</dbReference>
<dbReference type="CDD" id="cd07957">
    <property type="entry name" value="Anticodon_Ia_Met"/>
    <property type="match status" value="1"/>
</dbReference>
<evidence type="ECO:0000256" key="7">
    <source>
        <dbReference type="ARBA" id="ARBA00022598"/>
    </source>
</evidence>
<feature type="binding site" evidence="16">
    <location>
        <position position="159"/>
    </location>
    <ligand>
        <name>Zn(2+)</name>
        <dbReference type="ChEBI" id="CHEBI:29105"/>
    </ligand>
</feature>
<dbReference type="GO" id="GO:0005524">
    <property type="term" value="F:ATP binding"/>
    <property type="evidence" value="ECO:0007669"/>
    <property type="project" value="UniProtKB-UniRule"/>
</dbReference>
<comment type="catalytic activity">
    <reaction evidence="15 16">
        <text>tRNA(Met) + L-methionine + ATP = L-methionyl-tRNA(Met) + AMP + diphosphate</text>
        <dbReference type="Rhea" id="RHEA:13481"/>
        <dbReference type="Rhea" id="RHEA-COMP:9667"/>
        <dbReference type="Rhea" id="RHEA-COMP:9698"/>
        <dbReference type="ChEBI" id="CHEBI:30616"/>
        <dbReference type="ChEBI" id="CHEBI:33019"/>
        <dbReference type="ChEBI" id="CHEBI:57844"/>
        <dbReference type="ChEBI" id="CHEBI:78442"/>
        <dbReference type="ChEBI" id="CHEBI:78530"/>
        <dbReference type="ChEBI" id="CHEBI:456215"/>
        <dbReference type="EC" id="6.1.1.10"/>
    </reaction>
</comment>
<keyword evidence="5 16" id="KW-0963">Cytoplasm</keyword>
<dbReference type="AlphaFoldDB" id="A0A9X2RI21"/>
<comment type="similarity">
    <text evidence="3 16">Belongs to the class-I aminoacyl-tRNA synthetase family. MetG type 1 subfamily.</text>
</comment>